<protein>
    <recommendedName>
        <fullName evidence="3">Phosphodiesterase</fullName>
    </recommendedName>
</protein>
<dbReference type="AlphaFoldDB" id="A0A062TVU7"/>
<proteinExistence type="predicted"/>
<dbReference type="InterPro" id="IPR017850">
    <property type="entry name" value="Alkaline_phosphatase_core_sf"/>
</dbReference>
<sequence>MRHPLRLILAAASLLLAATCATQPKQASLAPQDQPRVLMIGLDGLRADLPGRSDAPNLKALAARGVQAEAMYPVMPSKTFVNFYSLATGLYPEHHGMVANAPYDRELDETFTNDTGPQDSRWWGGEPIWITAEKHGLKTAIMFWLGSEAEIEGMHASRWSPYEHEKPYQERVDEVLSWFDGDPADWPRFAAVYFDRVDTAAHYFGPDSPEAAEAVKEVDGYVGQLVDGLKARGLLDTTTIIVVADHGMSLATEDKVIDIGAMLDMDALIIPQFSGKYGGSPQPFIQVYGDEAAIETTYQQLKDFSPHIKAWKRGEMPDYYHFDHPTRGPDLFVLAEPGWNVRAVKFGSGGMFMKGVHGYDNHAPDMAATFIGAGPIFPKGEIARPFENVNVYMMAACALGIPPAPTDGDPTVVAEITGNRCPAK</sequence>
<dbReference type="CDD" id="cd16018">
    <property type="entry name" value="Enpp"/>
    <property type="match status" value="1"/>
</dbReference>
<organism evidence="1 2">
    <name type="scientific">Hyphomonas pacifica</name>
    <dbReference type="NCBI Taxonomy" id="1280941"/>
    <lineage>
        <taxon>Bacteria</taxon>
        <taxon>Pseudomonadati</taxon>
        <taxon>Pseudomonadota</taxon>
        <taxon>Alphaproteobacteria</taxon>
        <taxon>Hyphomonadales</taxon>
        <taxon>Hyphomonadaceae</taxon>
        <taxon>Hyphomonas</taxon>
    </lineage>
</organism>
<dbReference type="Gene3D" id="3.40.720.10">
    <property type="entry name" value="Alkaline Phosphatase, subunit A"/>
    <property type="match status" value="1"/>
</dbReference>
<evidence type="ECO:0000313" key="1">
    <source>
        <dbReference type="EMBL" id="RAN33236.1"/>
    </source>
</evidence>
<dbReference type="PANTHER" id="PTHR10151">
    <property type="entry name" value="ECTONUCLEOTIDE PYROPHOSPHATASE/PHOSPHODIESTERASE"/>
    <property type="match status" value="1"/>
</dbReference>
<dbReference type="Gene3D" id="3.30.1360.180">
    <property type="match status" value="1"/>
</dbReference>
<reference evidence="1 2" key="1">
    <citation type="submission" date="2013-04" db="EMBL/GenBank/DDBJ databases">
        <title>Hyphomonas sp. T24B3 Genome Sequencing.</title>
        <authorList>
            <person name="Lai Q."/>
            <person name="Shao Z."/>
        </authorList>
    </citation>
    <scope>NUCLEOTIDE SEQUENCE [LARGE SCALE GENOMIC DNA]</scope>
    <source>
        <strain evidence="1 2">T24B3</strain>
    </source>
</reference>
<dbReference type="STRING" id="1280941.HY2_03315"/>
<dbReference type="PANTHER" id="PTHR10151:SF120">
    <property type="entry name" value="BIS(5'-ADENOSYL)-TRIPHOSPHATASE"/>
    <property type="match status" value="1"/>
</dbReference>
<comment type="caution">
    <text evidence="1">The sequence shown here is derived from an EMBL/GenBank/DDBJ whole genome shotgun (WGS) entry which is preliminary data.</text>
</comment>
<keyword evidence="2" id="KW-1185">Reference proteome</keyword>
<dbReference type="GO" id="GO:0016787">
    <property type="term" value="F:hydrolase activity"/>
    <property type="evidence" value="ECO:0007669"/>
    <property type="project" value="UniProtKB-ARBA"/>
</dbReference>
<dbReference type="Proteomes" id="UP000249123">
    <property type="component" value="Unassembled WGS sequence"/>
</dbReference>
<evidence type="ECO:0000313" key="2">
    <source>
        <dbReference type="Proteomes" id="UP000249123"/>
    </source>
</evidence>
<dbReference type="OrthoDB" id="9771966at2"/>
<dbReference type="EMBL" id="AWFB01000023">
    <property type="protein sequence ID" value="RAN33236.1"/>
    <property type="molecule type" value="Genomic_DNA"/>
</dbReference>
<dbReference type="Pfam" id="PF01663">
    <property type="entry name" value="Phosphodiest"/>
    <property type="match status" value="1"/>
</dbReference>
<dbReference type="InterPro" id="IPR002591">
    <property type="entry name" value="Phosphodiest/P_Trfase"/>
</dbReference>
<dbReference type="RefSeq" id="WP_034827633.1">
    <property type="nucleotide sequence ID" value="NZ_AWFA01000034.1"/>
</dbReference>
<name>A0A062TVU7_9PROT</name>
<dbReference type="SUPFAM" id="SSF53649">
    <property type="entry name" value="Alkaline phosphatase-like"/>
    <property type="match status" value="1"/>
</dbReference>
<evidence type="ECO:0008006" key="3">
    <source>
        <dbReference type="Google" id="ProtNLM"/>
    </source>
</evidence>
<dbReference type="eggNOG" id="COG1524">
    <property type="taxonomic scope" value="Bacteria"/>
</dbReference>
<accession>A0A062TVU7</accession>
<gene>
    <name evidence="1" type="ORF">HY3_02480</name>
</gene>